<evidence type="ECO:0000256" key="3">
    <source>
        <dbReference type="ARBA" id="ARBA00022614"/>
    </source>
</evidence>
<keyword evidence="4" id="KW-0677">Repeat</keyword>
<dbReference type="InterPro" id="IPR027038">
    <property type="entry name" value="RanGap"/>
</dbReference>
<dbReference type="GO" id="GO:0006913">
    <property type="term" value="P:nucleocytoplasmic transport"/>
    <property type="evidence" value="ECO:0007669"/>
    <property type="project" value="TreeGrafter"/>
</dbReference>
<dbReference type="SMART" id="SM00368">
    <property type="entry name" value="LRR_RI"/>
    <property type="match status" value="7"/>
</dbReference>
<keyword evidence="5" id="KW-0175">Coiled coil</keyword>
<dbReference type="Pfam" id="PF13516">
    <property type="entry name" value="LRR_6"/>
    <property type="match status" value="2"/>
</dbReference>
<feature type="region of interest" description="Disordered" evidence="6">
    <location>
        <begin position="237"/>
        <end position="268"/>
    </location>
</feature>
<dbReference type="GO" id="GO:0031267">
    <property type="term" value="F:small GTPase binding"/>
    <property type="evidence" value="ECO:0007669"/>
    <property type="project" value="TreeGrafter"/>
</dbReference>
<accession>A0A250XPY1</accession>
<dbReference type="GO" id="GO:0005634">
    <property type="term" value="C:nucleus"/>
    <property type="evidence" value="ECO:0007669"/>
    <property type="project" value="TreeGrafter"/>
</dbReference>
<feature type="region of interest" description="Disordered" evidence="6">
    <location>
        <begin position="748"/>
        <end position="905"/>
    </location>
</feature>
<feature type="coiled-coil region" evidence="5">
    <location>
        <begin position="1022"/>
        <end position="1049"/>
    </location>
</feature>
<reference evidence="7 8" key="1">
    <citation type="submission" date="2017-08" db="EMBL/GenBank/DDBJ databases">
        <title>Acidophilic green algal genome provides insights into adaptation to an acidic environment.</title>
        <authorList>
            <person name="Hirooka S."/>
            <person name="Hirose Y."/>
            <person name="Kanesaki Y."/>
            <person name="Higuchi S."/>
            <person name="Fujiwara T."/>
            <person name="Onuma R."/>
            <person name="Era A."/>
            <person name="Ohbayashi R."/>
            <person name="Uzuka A."/>
            <person name="Nozaki H."/>
            <person name="Yoshikawa H."/>
            <person name="Miyagishima S.Y."/>
        </authorList>
    </citation>
    <scope>NUCLEOTIDE SEQUENCE [LARGE SCALE GENOMIC DNA]</scope>
    <source>
        <strain evidence="7 8">NIES-2499</strain>
    </source>
</reference>
<evidence type="ECO:0000256" key="2">
    <source>
        <dbReference type="ARBA" id="ARBA00022468"/>
    </source>
</evidence>
<name>A0A250XPY1_9CHLO</name>
<feature type="region of interest" description="Disordered" evidence="6">
    <location>
        <begin position="1884"/>
        <end position="1905"/>
    </location>
</feature>
<evidence type="ECO:0000256" key="1">
    <source>
        <dbReference type="ARBA" id="ARBA00004430"/>
    </source>
</evidence>
<dbReference type="InterPro" id="IPR001611">
    <property type="entry name" value="Leu-rich_rpt"/>
</dbReference>
<organism evidence="7 8">
    <name type="scientific">Chlamydomonas eustigma</name>
    <dbReference type="NCBI Taxonomy" id="1157962"/>
    <lineage>
        <taxon>Eukaryota</taxon>
        <taxon>Viridiplantae</taxon>
        <taxon>Chlorophyta</taxon>
        <taxon>core chlorophytes</taxon>
        <taxon>Chlorophyceae</taxon>
        <taxon>CS clade</taxon>
        <taxon>Chlamydomonadales</taxon>
        <taxon>Chlamydomonadaceae</taxon>
        <taxon>Chlamydomonas</taxon>
    </lineage>
</organism>
<dbReference type="OrthoDB" id="543841at2759"/>
<gene>
    <name evidence="7" type="ORF">CEUSTIGMA_g12538.t1</name>
</gene>
<evidence type="ECO:0000256" key="4">
    <source>
        <dbReference type="ARBA" id="ARBA00022737"/>
    </source>
</evidence>
<feature type="region of interest" description="Disordered" evidence="6">
    <location>
        <begin position="1845"/>
        <end position="1867"/>
    </location>
</feature>
<evidence type="ECO:0000256" key="5">
    <source>
        <dbReference type="SAM" id="Coils"/>
    </source>
</evidence>
<dbReference type="GO" id="GO:0005096">
    <property type="term" value="F:GTPase activator activity"/>
    <property type="evidence" value="ECO:0007669"/>
    <property type="project" value="UniProtKB-KW"/>
</dbReference>
<dbReference type="GO" id="GO:0005930">
    <property type="term" value="C:axoneme"/>
    <property type="evidence" value="ECO:0007669"/>
    <property type="project" value="UniProtKB-SubCell"/>
</dbReference>
<dbReference type="Proteomes" id="UP000232323">
    <property type="component" value="Unassembled WGS sequence"/>
</dbReference>
<evidence type="ECO:0000313" key="8">
    <source>
        <dbReference type="Proteomes" id="UP000232323"/>
    </source>
</evidence>
<dbReference type="PROSITE" id="PS50096">
    <property type="entry name" value="IQ"/>
    <property type="match status" value="1"/>
</dbReference>
<keyword evidence="2" id="KW-0343">GTPase activation</keyword>
<comment type="subcellular location">
    <subcellularLocation>
        <location evidence="1">Cytoplasm</location>
        <location evidence="1">Cytoskeleton</location>
        <location evidence="1">Cilium axoneme</location>
    </subcellularLocation>
</comment>
<dbReference type="EMBL" id="BEGY01000151">
    <property type="protein sequence ID" value="GAX85118.1"/>
    <property type="molecule type" value="Genomic_DNA"/>
</dbReference>
<feature type="compositionally biased region" description="Acidic residues" evidence="6">
    <location>
        <begin position="825"/>
        <end position="837"/>
    </location>
</feature>
<comment type="caution">
    <text evidence="7">The sequence shown here is derived from an EMBL/GenBank/DDBJ whole genome shotgun (WGS) entry which is preliminary data.</text>
</comment>
<proteinExistence type="predicted"/>
<keyword evidence="3" id="KW-0433">Leucine-rich repeat</keyword>
<dbReference type="PANTHER" id="PTHR24113">
    <property type="entry name" value="RAN GTPASE-ACTIVATING PROTEIN 1"/>
    <property type="match status" value="1"/>
</dbReference>
<dbReference type="GO" id="GO:0048471">
    <property type="term" value="C:perinuclear region of cytoplasm"/>
    <property type="evidence" value="ECO:0007669"/>
    <property type="project" value="TreeGrafter"/>
</dbReference>
<feature type="compositionally biased region" description="Polar residues" evidence="6">
    <location>
        <begin position="237"/>
        <end position="254"/>
    </location>
</feature>
<dbReference type="PANTHER" id="PTHR24113:SF12">
    <property type="entry name" value="RAN GTPASE-ACTIVATING PROTEIN 1"/>
    <property type="match status" value="1"/>
</dbReference>
<feature type="compositionally biased region" description="Basic and acidic residues" evidence="6">
    <location>
        <begin position="1857"/>
        <end position="1867"/>
    </location>
</feature>
<sequence length="2266" mass="247022">MEENTDCNLTKSFNNAALSNKGQQRSGKTWWHRPTSPSFAPRIYIPSRRKVKRHEGGGELSVGHIGSDVLRNHVDDVNPCMSVVHEENADSQLLMKKHQQHQDDYDMHRHVESSTTGLRPKAMLSEVCWSPTQTQSGANKTGADRQLCRPDSMSLRYETLNTHRAMNSLQSTCRSTENEFEDNAGVVSRHQFQSLILRSNIVSLGQQQQLQQPSTVSTPFAVRPSSGTFVSPSVRTNLSNAAGGNNPINSSSRQRALHMPNKESNANSSRLEVAATISSEQAAWRLQSQHNGDSFHGFVSVNKGSVSRLSSSRSFSQQNLQTVNSSTTAPMATRSSHPINTFSAALKSASSSLQLLLPPEDVLEGVPESLRPLFLEMQQYAQVTSAGNFLHGPADDNSIHSGSNKVQYRYMTRPSKSLESLPNVMCKTVTGDLIQVPLPGRRGVQGWRVNKQGNVVPTKKLTSYLGMSPNANAVRIMQHELEAGADAVVEGASTLSLHHQEPNLLSKAAAGRSIRHQPAILSPSQTATAFFPHAADNNAMSALPAIGVTTSRPAAPVIIGGAASKESMKQGISRSRWLTMKHHRLLESVEGMDSAHAMEVLYPTHNRYTRQQLPEKGCLRLADGENWRRFSQLPAAAAAAAATGSDQEHSDAFRISDGFLTEAINEILLEEHNEDDAASGAVQDEFNWKQPHNICQNSSLLLTERQSSWNVLGPSALSTTAGFPVFEASDEEVDPDFEFIMDPEVLARSKESRGESGTKAGDSVFSTTADGADNDDVLQNPLTSEAGGAAFPNHEKHRNIRPDPRSNPHSSALGHINGTGGNEMATDDLSDILEEEVSSGGGNSGNNNTLHQASAQSAAAGRMQRNKKASQQHEDESSRSVLSVTRERESTLSPAGGGAASTSALLGPAGAKTVALALSALRKSPHQHNHSLALGDDIQTVEMATKLIAEGSDSGHTSQLSMYMASEAVGAVEEDELEEAFAGMEAALEASRKARLKGLGVVSGNLGQFRSMKDVAATVLMMEKVVEQLSMAKNQEAKIEARLERLLGKYLEGWGQGLQQGEMEVLSLQRLKEVLLPKAMKPPPPELAPFLPDEGEPAKVTDAQVKRRINQCFANRNRILDLAIIPRFSKADFGIVFEAIRSTPGAIESIKGIRAQGNLLNKGGVNGLMALLRAMPGMTELDLSNCQMFGPEAAQQLGQLLQPRLKLSLSRLVLARCPIKDNGFHSLSQPLQFNRHVQHLDLTSTGITDAGLRDLDQLFKENSFISTVKLGGNRFSTTGIASLSQNLQGNQSLTELDLTDCGLCDDSAVHLSAILANNPSLNKLLLSSNGIGWKGGRELAKGLVAADVAKSQLQFLQLDNNQLGHAAAIELLKAVQMSPRSCKVSLTGCLLLPIKGHPTYYDPLYPNGYYILDLSVGEQYDVATKLVNEVWKQSKGTSWMTAQLDGRKLTLKEDMKWPENMPHIGVLKVHVISALSVDFPQLQQQGTAVHVISPRLMACATSQLEQPECSDVWRSEYVQLLTNIAHVTSAQAAALLRPFDYRKEKLEAARMLVSVTVDLHLLSSILCSPPPAGCLDADDLLELLNLMGVASLVPQKSPLEPGWQMACSGWYSLDLGLQGHRWFAMQFVELGQRQSKAVDSLSEFQRTQGGGSGPPIFASPKGPAALRRSKESIRRTVAANAVDAMVRLGDCRSRFHDFSYNGQQLDAQVIYLSSSLLPTSGTLTFHFMNVPMDRWRLRCMPMNALALVSPLLYAHCKEHEDIYMHLESSSNAWEELFLDMLRHMRLMGSDSSLAMWQHAHLTWKADACKKIFAEVKSAAESRHVAYNTAKAEAEEAALMAANAIHQETEGKKKKGQGKKDSKGHREKEALTLITTSSLRTSRFHPFAGKSKQGSPGGGKSKAALKAAKEAQARLQEAAEAAAKQLELAAAMGHTFLHHIYKHAITFSMNCVQMLCLIRTLPDMTSRLALLELLYPTLWDRSCLVDVIMDMDYPVLLPLSGEELKAKQEEERLAGKTFVRGSMHQQMMRGSMLRSQGREGAMAASAAAAAESSSPALEHPSKQGTLPLGFAPSEDTSSDLLAMAAGRMGWCNLNLPWARPGALANVIIHLNLGLVDNLQCLYRLCHFSDCCMFSSPAGSQPSPILVDLLGDGGPFEITPAGGPALDQILEYCSAALPEAGLSGLLEFRIDMDEYRQRQAAAVMIQAAWRGQHCRKTIVGTIKARFGKNRWRAAWACYVWYRRLAFMRNLACDLAVQRIEQQLWANSQ</sequence>
<protein>
    <submittedName>
        <fullName evidence="7">Uncharacterized protein</fullName>
    </submittedName>
</protein>
<dbReference type="GO" id="GO:0005829">
    <property type="term" value="C:cytosol"/>
    <property type="evidence" value="ECO:0007669"/>
    <property type="project" value="TreeGrafter"/>
</dbReference>
<dbReference type="SUPFAM" id="SSF52047">
    <property type="entry name" value="RNI-like"/>
    <property type="match status" value="1"/>
</dbReference>
<keyword evidence="8" id="KW-1185">Reference proteome</keyword>
<evidence type="ECO:0000313" key="7">
    <source>
        <dbReference type="EMBL" id="GAX85118.1"/>
    </source>
</evidence>
<dbReference type="InterPro" id="IPR032675">
    <property type="entry name" value="LRR_dom_sf"/>
</dbReference>
<dbReference type="Gene3D" id="3.80.10.10">
    <property type="entry name" value="Ribonuclease Inhibitor"/>
    <property type="match status" value="1"/>
</dbReference>
<evidence type="ECO:0000256" key="6">
    <source>
        <dbReference type="SAM" id="MobiDB-lite"/>
    </source>
</evidence>